<dbReference type="EMBL" id="FOGV01000007">
    <property type="protein sequence ID" value="SER85235.1"/>
    <property type="molecule type" value="Genomic_DNA"/>
</dbReference>
<dbReference type="SUPFAM" id="SSF161098">
    <property type="entry name" value="MetI-like"/>
    <property type="match status" value="1"/>
</dbReference>
<dbReference type="GO" id="GO:0055085">
    <property type="term" value="P:transmembrane transport"/>
    <property type="evidence" value="ECO:0007669"/>
    <property type="project" value="InterPro"/>
</dbReference>
<evidence type="ECO:0000256" key="2">
    <source>
        <dbReference type="ARBA" id="ARBA00022448"/>
    </source>
</evidence>
<dbReference type="Gene3D" id="1.10.3720.10">
    <property type="entry name" value="MetI-like"/>
    <property type="match status" value="1"/>
</dbReference>
<comment type="subcellular location">
    <subcellularLocation>
        <location evidence="1">Membrane</location>
        <topology evidence="1">Multi-pass membrane protein</topology>
    </subcellularLocation>
</comment>
<dbReference type="OrthoDB" id="9781724at2"/>
<keyword evidence="2" id="KW-0813">Transport</keyword>
<name>A0A1H9SKM0_9BACI</name>
<evidence type="ECO:0000313" key="9">
    <source>
        <dbReference type="Proteomes" id="UP000199318"/>
    </source>
</evidence>
<dbReference type="STRING" id="1464123.SAMN05444126_10736"/>
<feature type="transmembrane region" description="Helical" evidence="6">
    <location>
        <begin position="102"/>
        <end position="123"/>
    </location>
</feature>
<feature type="domain" description="ABC transmembrane type-1" evidence="7">
    <location>
        <begin position="26"/>
        <end position="222"/>
    </location>
</feature>
<keyword evidence="5 6" id="KW-0472">Membrane</keyword>
<evidence type="ECO:0000256" key="6">
    <source>
        <dbReference type="SAM" id="Phobius"/>
    </source>
</evidence>
<protein>
    <submittedName>
        <fullName evidence="8">Tungstate transport system permease protein</fullName>
    </submittedName>
</protein>
<organism evidence="8 9">
    <name type="scientific">Salisediminibacterium halotolerans</name>
    <dbReference type="NCBI Taxonomy" id="517425"/>
    <lineage>
        <taxon>Bacteria</taxon>
        <taxon>Bacillati</taxon>
        <taxon>Bacillota</taxon>
        <taxon>Bacilli</taxon>
        <taxon>Bacillales</taxon>
        <taxon>Bacillaceae</taxon>
        <taxon>Salisediminibacterium</taxon>
    </lineage>
</organism>
<feature type="transmembrane region" description="Helical" evidence="6">
    <location>
        <begin position="22"/>
        <end position="49"/>
    </location>
</feature>
<dbReference type="PANTHER" id="PTHR43632:SF1">
    <property type="entry name" value="PERMEASE COMPONENT OF TUNGSTATE ABC TRANSPORTER"/>
    <property type="match status" value="1"/>
</dbReference>
<dbReference type="PROSITE" id="PS50928">
    <property type="entry name" value="ABC_TM1"/>
    <property type="match status" value="1"/>
</dbReference>
<evidence type="ECO:0000256" key="3">
    <source>
        <dbReference type="ARBA" id="ARBA00022692"/>
    </source>
</evidence>
<accession>A0A1H9SKM0</accession>
<dbReference type="GO" id="GO:0016020">
    <property type="term" value="C:membrane"/>
    <property type="evidence" value="ECO:0007669"/>
    <property type="project" value="UniProtKB-SubCell"/>
</dbReference>
<feature type="transmembrane region" description="Helical" evidence="6">
    <location>
        <begin position="61"/>
        <end position="82"/>
    </location>
</feature>
<evidence type="ECO:0000256" key="5">
    <source>
        <dbReference type="ARBA" id="ARBA00023136"/>
    </source>
</evidence>
<gene>
    <name evidence="8" type="ORF">SAMN05444126_10736</name>
</gene>
<comment type="caution">
    <text evidence="8">The sequence shown here is derived from an EMBL/GenBank/DDBJ whole genome shotgun (WGS) entry which is preliminary data.</text>
</comment>
<keyword evidence="3 6" id="KW-0812">Transmembrane</keyword>
<keyword evidence="4 6" id="KW-1133">Transmembrane helix</keyword>
<dbReference type="RefSeq" id="WP_093072463.1">
    <property type="nucleotide sequence ID" value="NZ_BJVE01000049.1"/>
</dbReference>
<evidence type="ECO:0000313" key="8">
    <source>
        <dbReference type="EMBL" id="SER85235.1"/>
    </source>
</evidence>
<keyword evidence="9" id="KW-1185">Reference proteome</keyword>
<dbReference type="InterPro" id="IPR000515">
    <property type="entry name" value="MetI-like"/>
</dbReference>
<dbReference type="Proteomes" id="UP000199318">
    <property type="component" value="Unassembled WGS sequence"/>
</dbReference>
<sequence>MELILSGLREAVDMLATGDNDIYQITLLTLQVCLLSTVISSVIGIPFGMLLRFRSFRGKNIILLISHAGMGLPPVVAGLWVTMLLWRSGPLGEWGWLFTPNAIVIAQVVVSLPIVVSLSYAAFGKIDDGTKRQLQALGPTNIQLITLYLKQAQFGLWAAVMAGLGRVLAEVGAAMMVGGNLQGQTRILTTSMVMEVSRGNFDVALALSFVLMLISIAVTLVLLRMQRKEVHL</sequence>
<dbReference type="AlphaFoldDB" id="A0A1H9SKM0"/>
<feature type="transmembrane region" description="Helical" evidence="6">
    <location>
        <begin position="201"/>
        <end position="223"/>
    </location>
</feature>
<dbReference type="PANTHER" id="PTHR43632">
    <property type="entry name" value="PERMEASE COMPONENT OF TUNGSTATE ABC TRANSPORTER"/>
    <property type="match status" value="1"/>
</dbReference>
<proteinExistence type="predicted"/>
<evidence type="ECO:0000256" key="4">
    <source>
        <dbReference type="ARBA" id="ARBA00022989"/>
    </source>
</evidence>
<reference evidence="9" key="1">
    <citation type="submission" date="2016-10" db="EMBL/GenBank/DDBJ databases">
        <authorList>
            <person name="de Groot N.N."/>
        </authorList>
    </citation>
    <scope>NUCLEOTIDE SEQUENCE [LARGE SCALE GENOMIC DNA]</scope>
    <source>
        <strain evidence="9">10nlg</strain>
    </source>
</reference>
<dbReference type="CDD" id="cd06261">
    <property type="entry name" value="TM_PBP2"/>
    <property type="match status" value="1"/>
</dbReference>
<dbReference type="InterPro" id="IPR049783">
    <property type="entry name" value="ABC_perm_TupB-like"/>
</dbReference>
<feature type="transmembrane region" description="Helical" evidence="6">
    <location>
        <begin position="154"/>
        <end position="181"/>
    </location>
</feature>
<evidence type="ECO:0000256" key="1">
    <source>
        <dbReference type="ARBA" id="ARBA00004141"/>
    </source>
</evidence>
<dbReference type="InterPro" id="IPR035906">
    <property type="entry name" value="MetI-like_sf"/>
</dbReference>
<evidence type="ECO:0000259" key="7">
    <source>
        <dbReference type="PROSITE" id="PS50928"/>
    </source>
</evidence>
<dbReference type="NCBIfam" id="NF038017">
    <property type="entry name" value="ABC_perm1"/>
    <property type="match status" value="1"/>
</dbReference>